<keyword evidence="1" id="KW-0472">Membrane</keyword>
<proteinExistence type="predicted"/>
<reference evidence="2" key="1">
    <citation type="journal article" date="2021" name="Sci. Rep.">
        <title>Diploid genomic architecture of Nitzschia inconspicua, an elite biomass production diatom.</title>
        <authorList>
            <person name="Oliver A."/>
            <person name="Podell S."/>
            <person name="Pinowska A."/>
            <person name="Traller J.C."/>
            <person name="Smith S.R."/>
            <person name="McClure R."/>
            <person name="Beliaev A."/>
            <person name="Bohutskyi P."/>
            <person name="Hill E.A."/>
            <person name="Rabines A."/>
            <person name="Zheng H."/>
            <person name="Allen L.Z."/>
            <person name="Kuo A."/>
            <person name="Grigoriev I.V."/>
            <person name="Allen A.E."/>
            <person name="Hazlebeck D."/>
            <person name="Allen E.E."/>
        </authorList>
    </citation>
    <scope>NUCLEOTIDE SEQUENCE</scope>
    <source>
        <strain evidence="2">Hildebrandi</strain>
    </source>
</reference>
<feature type="transmembrane region" description="Helical" evidence="1">
    <location>
        <begin position="158"/>
        <end position="185"/>
    </location>
</feature>
<feature type="transmembrane region" description="Helical" evidence="1">
    <location>
        <begin position="197"/>
        <end position="217"/>
    </location>
</feature>
<accession>A0A9K3PY63</accession>
<protein>
    <submittedName>
        <fullName evidence="2">Uncharacterized protein</fullName>
    </submittedName>
</protein>
<feature type="transmembrane region" description="Helical" evidence="1">
    <location>
        <begin position="118"/>
        <end position="137"/>
    </location>
</feature>
<sequence length="295" mass="32647">MGLANFLFSFSLLEVLDHRSGIGAYTKKLSYANMVLACLRHPCILSLGVLAPNIAFADSVVVPWLGPAGIRLPSGTKRTAMCLAALSCAQVAVRLTENLLILFRYGKRDTPSLRLADFFEFVLDGVFLAWMALNLYTATRQISRDYGGRLAWWRSHKLVYFWVLYSVFVVISAVQSLVGILHYVINTAMLSEHFVYTFFKINGINDLLLLSGIAILLRPTRNYNHFDGDGDGATDGMQLQEDFGEIVDNTTTTDYALLLPNGSDEHSGYNDPTVSVEMTAHATMAADAEPLMQES</sequence>
<keyword evidence="1" id="KW-0812">Transmembrane</keyword>
<reference evidence="2" key="2">
    <citation type="submission" date="2021-04" db="EMBL/GenBank/DDBJ databases">
        <authorList>
            <person name="Podell S."/>
        </authorList>
    </citation>
    <scope>NUCLEOTIDE SEQUENCE</scope>
    <source>
        <strain evidence="2">Hildebrandi</strain>
    </source>
</reference>
<keyword evidence="3" id="KW-1185">Reference proteome</keyword>
<organism evidence="2 3">
    <name type="scientific">Nitzschia inconspicua</name>
    <dbReference type="NCBI Taxonomy" id="303405"/>
    <lineage>
        <taxon>Eukaryota</taxon>
        <taxon>Sar</taxon>
        <taxon>Stramenopiles</taxon>
        <taxon>Ochrophyta</taxon>
        <taxon>Bacillariophyta</taxon>
        <taxon>Bacillariophyceae</taxon>
        <taxon>Bacillariophycidae</taxon>
        <taxon>Bacillariales</taxon>
        <taxon>Bacillariaceae</taxon>
        <taxon>Nitzschia</taxon>
    </lineage>
</organism>
<evidence type="ECO:0000256" key="1">
    <source>
        <dbReference type="SAM" id="Phobius"/>
    </source>
</evidence>
<dbReference type="AlphaFoldDB" id="A0A9K3PY63"/>
<evidence type="ECO:0000313" key="3">
    <source>
        <dbReference type="Proteomes" id="UP000693970"/>
    </source>
</evidence>
<dbReference type="OrthoDB" id="51662at2759"/>
<gene>
    <name evidence="2" type="ORF">IV203_037429</name>
</gene>
<dbReference type="EMBL" id="JAGRRH010000009">
    <property type="protein sequence ID" value="KAG7364227.1"/>
    <property type="molecule type" value="Genomic_DNA"/>
</dbReference>
<keyword evidence="1" id="KW-1133">Transmembrane helix</keyword>
<evidence type="ECO:0000313" key="2">
    <source>
        <dbReference type="EMBL" id="KAG7364227.1"/>
    </source>
</evidence>
<comment type="caution">
    <text evidence="2">The sequence shown here is derived from an EMBL/GenBank/DDBJ whole genome shotgun (WGS) entry which is preliminary data.</text>
</comment>
<name>A0A9K3PY63_9STRA</name>
<dbReference type="Proteomes" id="UP000693970">
    <property type="component" value="Unassembled WGS sequence"/>
</dbReference>